<reference evidence="5" key="1">
    <citation type="journal article" date="2019" name="Int. J. Syst. Evol. Microbiol.">
        <title>The Global Catalogue of Microorganisms (GCM) 10K type strain sequencing project: providing services to taxonomists for standard genome sequencing and annotation.</title>
        <authorList>
            <consortium name="The Broad Institute Genomics Platform"/>
            <consortium name="The Broad Institute Genome Sequencing Center for Infectious Disease"/>
            <person name="Wu L."/>
            <person name="Ma J."/>
        </authorList>
    </citation>
    <scope>NUCLEOTIDE SEQUENCE [LARGE SCALE GENOMIC DNA]</scope>
    <source>
        <strain evidence="5">KCTC 3950</strain>
    </source>
</reference>
<dbReference type="PANTHER" id="PTHR46470">
    <property type="entry name" value="N-ACYLNEURAMINATE-9-PHOSPHATASE"/>
    <property type="match status" value="1"/>
</dbReference>
<dbReference type="Pfam" id="PF00702">
    <property type="entry name" value="Hydrolase"/>
    <property type="match status" value="1"/>
</dbReference>
<organism evidence="4 5">
    <name type="scientific">Paenibacillus gansuensis</name>
    <dbReference type="NCBI Taxonomy" id="306542"/>
    <lineage>
        <taxon>Bacteria</taxon>
        <taxon>Bacillati</taxon>
        <taxon>Bacillota</taxon>
        <taxon>Bacilli</taxon>
        <taxon>Bacillales</taxon>
        <taxon>Paenibacillaceae</taxon>
        <taxon>Paenibacillus</taxon>
    </lineage>
</organism>
<dbReference type="PANTHER" id="PTHR46470:SF2">
    <property type="entry name" value="GLYCERALDEHYDE 3-PHOSPHATE PHOSPHATASE"/>
    <property type="match status" value="1"/>
</dbReference>
<evidence type="ECO:0000256" key="1">
    <source>
        <dbReference type="ARBA" id="ARBA00022723"/>
    </source>
</evidence>
<keyword evidence="3" id="KW-0460">Magnesium</keyword>
<dbReference type="GO" id="GO:0016787">
    <property type="term" value="F:hydrolase activity"/>
    <property type="evidence" value="ECO:0007669"/>
    <property type="project" value="UniProtKB-KW"/>
</dbReference>
<proteinExistence type="predicted"/>
<sequence length="253" mass="28280">MPKNHELPRKFVLEDKKVLLFDLNGTLQDEEATGRACLKEVFSEWTGRWLDEQGSQLDLLWSGFQNARAKHVREEPGQRLQLALLGAVQAAQLPLPNMDGIVKHMAARYRKLRAETALPHDGMPEVLARLAGRYTLACVSNGTRARTAQRLQLLQLETLFPPERRFDAETLRARKPLRRFFAQALRSLRVEPHEAVVIGDSWRRDAAGAAACGIDAVWLNVRRAKKPSQPLTRGKAVIAEAESAGALARLLGL</sequence>
<dbReference type="EC" id="3.1.3.-" evidence="4"/>
<protein>
    <submittedName>
        <fullName evidence="4">HAD family hydrolase</fullName>
        <ecNumber evidence="4">3.1.3.-</ecNumber>
    </submittedName>
</protein>
<dbReference type="SFLD" id="SFLDS00003">
    <property type="entry name" value="Haloacid_Dehalogenase"/>
    <property type="match status" value="1"/>
</dbReference>
<comment type="caution">
    <text evidence="4">The sequence shown here is derived from an EMBL/GenBank/DDBJ whole genome shotgun (WGS) entry which is preliminary data.</text>
</comment>
<dbReference type="InterPro" id="IPR023214">
    <property type="entry name" value="HAD_sf"/>
</dbReference>
<keyword evidence="1" id="KW-0479">Metal-binding</keyword>
<dbReference type="Proteomes" id="UP001597541">
    <property type="component" value="Unassembled WGS sequence"/>
</dbReference>
<dbReference type="SFLD" id="SFLDG01129">
    <property type="entry name" value="C1.5:_HAD__Beta-PGM__Phosphata"/>
    <property type="match status" value="1"/>
</dbReference>
<dbReference type="InterPro" id="IPR036412">
    <property type="entry name" value="HAD-like_sf"/>
</dbReference>
<name>A0ABW5PEK6_9BACL</name>
<accession>A0ABW5PEK6</accession>
<keyword evidence="5" id="KW-1185">Reference proteome</keyword>
<dbReference type="EMBL" id="JBHUME010000008">
    <property type="protein sequence ID" value="MFD2613351.1"/>
    <property type="molecule type" value="Genomic_DNA"/>
</dbReference>
<dbReference type="Gene3D" id="1.20.120.710">
    <property type="entry name" value="Haloacid dehalogenase hydrolase-like domain"/>
    <property type="match status" value="1"/>
</dbReference>
<evidence type="ECO:0000256" key="2">
    <source>
        <dbReference type="ARBA" id="ARBA00022801"/>
    </source>
</evidence>
<dbReference type="Gene3D" id="3.40.50.1000">
    <property type="entry name" value="HAD superfamily/HAD-like"/>
    <property type="match status" value="1"/>
</dbReference>
<evidence type="ECO:0000313" key="4">
    <source>
        <dbReference type="EMBL" id="MFD2613351.1"/>
    </source>
</evidence>
<evidence type="ECO:0000313" key="5">
    <source>
        <dbReference type="Proteomes" id="UP001597541"/>
    </source>
</evidence>
<gene>
    <name evidence="4" type="ORF">ACFSUF_13050</name>
</gene>
<evidence type="ECO:0000256" key="3">
    <source>
        <dbReference type="ARBA" id="ARBA00022842"/>
    </source>
</evidence>
<keyword evidence="2 4" id="KW-0378">Hydrolase</keyword>
<dbReference type="SUPFAM" id="SSF56784">
    <property type="entry name" value="HAD-like"/>
    <property type="match status" value="1"/>
</dbReference>
<dbReference type="RefSeq" id="WP_377603348.1">
    <property type="nucleotide sequence ID" value="NZ_JBHUME010000008.1"/>
</dbReference>
<dbReference type="InterPro" id="IPR051400">
    <property type="entry name" value="HAD-like_hydrolase"/>
</dbReference>